<dbReference type="Proteomes" id="UP000054223">
    <property type="component" value="Unassembled WGS sequence"/>
</dbReference>
<accession>A0A9X0L5W7</accession>
<protein>
    <submittedName>
        <fullName evidence="1">Uncharacterized protein</fullName>
    </submittedName>
</protein>
<name>A0A9X0L5W7_SOLP1</name>
<evidence type="ECO:0000313" key="2">
    <source>
        <dbReference type="Proteomes" id="UP000054223"/>
    </source>
</evidence>
<gene>
    <name evidence="1" type="ORF">ASU33_19695</name>
</gene>
<dbReference type="EMBL" id="LNAL01000005">
    <property type="protein sequence ID" value="KUG09049.1"/>
    <property type="molecule type" value="Genomic_DNA"/>
</dbReference>
<organism evidence="1 2">
    <name type="scientific">Solirubrum puertoriconensis</name>
    <dbReference type="NCBI Taxonomy" id="1751427"/>
    <lineage>
        <taxon>Bacteria</taxon>
        <taxon>Pseudomonadati</taxon>
        <taxon>Bacteroidota</taxon>
        <taxon>Cytophagia</taxon>
        <taxon>Cytophagales</taxon>
    </lineage>
</organism>
<comment type="caution">
    <text evidence="1">The sequence shown here is derived from an EMBL/GenBank/DDBJ whole genome shotgun (WGS) entry which is preliminary data.</text>
</comment>
<dbReference type="AlphaFoldDB" id="A0A9X0L5W7"/>
<reference evidence="1 2" key="1">
    <citation type="submission" date="2015-11" db="EMBL/GenBank/DDBJ databases">
        <title>Solirubrum puertoriconensis gen. nov. an environmental bacteria isolated in Puerto Rico.</title>
        <authorList>
            <person name="Cuebas-Irizarry M.F."/>
            <person name="Montalvo-Rodriguez R."/>
        </authorList>
    </citation>
    <scope>NUCLEOTIDE SEQUENCE [LARGE SCALE GENOMIC DNA]</scope>
    <source>
        <strain evidence="1 2">MC1A</strain>
    </source>
</reference>
<proteinExistence type="predicted"/>
<sequence>MEPKPRSSSAFKILALDGTVQVFQFLRNFGRGRLFGGRSVPQLLVSEASDQVGALLVLLLTPRQRTRPALRPGVPKLVFGPESAGPS</sequence>
<keyword evidence="2" id="KW-1185">Reference proteome</keyword>
<evidence type="ECO:0000313" key="1">
    <source>
        <dbReference type="EMBL" id="KUG09049.1"/>
    </source>
</evidence>